<protein>
    <submittedName>
        <fullName evidence="1">Uncharacterized protein</fullName>
    </submittedName>
</protein>
<proteinExistence type="predicted"/>
<evidence type="ECO:0000313" key="2">
    <source>
        <dbReference type="Proteomes" id="UP000003688"/>
    </source>
</evidence>
<organism evidence="1 2">
    <name type="scientific">Pedosphaera parvula (strain Ellin514)</name>
    <dbReference type="NCBI Taxonomy" id="320771"/>
    <lineage>
        <taxon>Bacteria</taxon>
        <taxon>Pseudomonadati</taxon>
        <taxon>Verrucomicrobiota</taxon>
        <taxon>Pedosphaerae</taxon>
        <taxon>Pedosphaerales</taxon>
        <taxon>Pedosphaeraceae</taxon>
        <taxon>Pedosphaera</taxon>
    </lineage>
</organism>
<evidence type="ECO:0000313" key="1">
    <source>
        <dbReference type="EMBL" id="EEF61673.1"/>
    </source>
</evidence>
<name>B9XEF9_PEDPL</name>
<dbReference type="STRING" id="320771.Cflav_PD4713"/>
<comment type="caution">
    <text evidence="1">The sequence shown here is derived from an EMBL/GenBank/DDBJ whole genome shotgun (WGS) entry which is preliminary data.</text>
</comment>
<accession>B9XEF9</accession>
<dbReference type="Proteomes" id="UP000003688">
    <property type="component" value="Unassembled WGS sequence"/>
</dbReference>
<gene>
    <name evidence="1" type="ORF">Cflav_PD4713</name>
</gene>
<dbReference type="EMBL" id="ABOX02000008">
    <property type="protein sequence ID" value="EEF61673.1"/>
    <property type="molecule type" value="Genomic_DNA"/>
</dbReference>
<dbReference type="AlphaFoldDB" id="B9XEF9"/>
<keyword evidence="2" id="KW-1185">Reference proteome</keyword>
<reference evidence="1 2" key="1">
    <citation type="journal article" date="2011" name="J. Bacteriol.">
        <title>Genome sequence of 'Pedosphaera parvula' Ellin514, an aerobic Verrucomicrobial isolate from pasture soil.</title>
        <authorList>
            <person name="Kant R."/>
            <person name="van Passel M.W."/>
            <person name="Sangwan P."/>
            <person name="Palva A."/>
            <person name="Lucas S."/>
            <person name="Copeland A."/>
            <person name="Lapidus A."/>
            <person name="Glavina Del Rio T."/>
            <person name="Dalin E."/>
            <person name="Tice H."/>
            <person name="Bruce D."/>
            <person name="Goodwin L."/>
            <person name="Pitluck S."/>
            <person name="Chertkov O."/>
            <person name="Larimer F.W."/>
            <person name="Land M.L."/>
            <person name="Hauser L."/>
            <person name="Brettin T.S."/>
            <person name="Detter J.C."/>
            <person name="Han S."/>
            <person name="de Vos W.M."/>
            <person name="Janssen P.H."/>
            <person name="Smidt H."/>
        </authorList>
    </citation>
    <scope>NUCLEOTIDE SEQUENCE [LARGE SCALE GENOMIC DNA]</scope>
    <source>
        <strain evidence="1 2">Ellin514</strain>
    </source>
</reference>
<sequence>MGTEDYNNTMPDKPYTREELMALATDSLPKRGILCPKCKQLIPQFAELDDKNSDRILVLIRQRSPIQAIVELRSATGAPLSWAKLWVHHSGRPDAVGTTAPCPYCGKPLITALAKQCRYCLMDWHNAEKPKKLSSPG</sequence>